<evidence type="ECO:0000259" key="7">
    <source>
        <dbReference type="PROSITE" id="PS51085"/>
    </source>
</evidence>
<gene>
    <name evidence="8" type="primary">thcC</name>
    <name evidence="8" type="ORF">SAMEA3906487_02389</name>
</gene>
<sequence>MPHVIFEHPDGSEQTLEIPNGWSLMEAARQQGLPGIVAECGGGAICGTCHVLLDPEVHARLPPADFTEQALLEIVPQAGPTSRLSCQIIIGEELDGMRVRIPAEQLCL</sequence>
<evidence type="ECO:0000313" key="8">
    <source>
        <dbReference type="EMBL" id="SAI70714.1"/>
    </source>
</evidence>
<dbReference type="PATRIC" id="fig|123899.6.peg.2376"/>
<protein>
    <submittedName>
        <fullName evidence="8">Ferredoxin</fullName>
    </submittedName>
</protein>
<dbReference type="Pfam" id="PF00111">
    <property type="entry name" value="Fer2"/>
    <property type="match status" value="1"/>
</dbReference>
<dbReference type="Proteomes" id="UP000076825">
    <property type="component" value="Chromosome 1"/>
</dbReference>
<feature type="domain" description="2Fe-2S ferredoxin-type" evidence="7">
    <location>
        <begin position="2"/>
        <end position="105"/>
    </location>
</feature>
<accession>A0A157NQ78</accession>
<keyword evidence="2" id="KW-0001">2Fe-2S</keyword>
<name>A0A157NQ78_9BORD</name>
<keyword evidence="4" id="KW-0408">Iron</keyword>
<comment type="similarity">
    <text evidence="1">Belongs to the adrenodoxin/putidaredoxin family.</text>
</comment>
<keyword evidence="9" id="KW-1185">Reference proteome</keyword>
<evidence type="ECO:0000256" key="2">
    <source>
        <dbReference type="ARBA" id="ARBA00022714"/>
    </source>
</evidence>
<dbReference type="STRING" id="123899.SAMEA3906487_02389"/>
<keyword evidence="5" id="KW-0411">Iron-sulfur</keyword>
<evidence type="ECO:0000256" key="6">
    <source>
        <dbReference type="ARBA" id="ARBA00034078"/>
    </source>
</evidence>
<dbReference type="InterPro" id="IPR001055">
    <property type="entry name" value="Adrenodoxin-like"/>
</dbReference>
<dbReference type="GO" id="GO:0009055">
    <property type="term" value="F:electron transfer activity"/>
    <property type="evidence" value="ECO:0007669"/>
    <property type="project" value="TreeGrafter"/>
</dbReference>
<proteinExistence type="inferred from homology"/>
<dbReference type="Gene3D" id="3.10.20.30">
    <property type="match status" value="1"/>
</dbReference>
<dbReference type="InterPro" id="IPR036010">
    <property type="entry name" value="2Fe-2S_ferredoxin-like_sf"/>
</dbReference>
<dbReference type="eggNOG" id="COG0633">
    <property type="taxonomic scope" value="Bacteria"/>
</dbReference>
<dbReference type="PANTHER" id="PTHR23426:SF65">
    <property type="entry name" value="FERREDOXIN-2, MITOCHONDRIAL"/>
    <property type="match status" value="1"/>
</dbReference>
<dbReference type="SUPFAM" id="SSF54292">
    <property type="entry name" value="2Fe-2S ferredoxin-like"/>
    <property type="match status" value="1"/>
</dbReference>
<dbReference type="PANTHER" id="PTHR23426">
    <property type="entry name" value="FERREDOXIN/ADRENODOXIN"/>
    <property type="match status" value="1"/>
</dbReference>
<dbReference type="GO" id="GO:0046872">
    <property type="term" value="F:metal ion binding"/>
    <property type="evidence" value="ECO:0007669"/>
    <property type="project" value="UniProtKB-KW"/>
</dbReference>
<dbReference type="EMBL" id="LT546645">
    <property type="protein sequence ID" value="SAI70714.1"/>
    <property type="molecule type" value="Genomic_DNA"/>
</dbReference>
<evidence type="ECO:0000256" key="3">
    <source>
        <dbReference type="ARBA" id="ARBA00022723"/>
    </source>
</evidence>
<evidence type="ECO:0000313" key="9">
    <source>
        <dbReference type="Proteomes" id="UP000076825"/>
    </source>
</evidence>
<keyword evidence="3" id="KW-0479">Metal-binding</keyword>
<evidence type="ECO:0000256" key="1">
    <source>
        <dbReference type="ARBA" id="ARBA00010914"/>
    </source>
</evidence>
<dbReference type="KEGG" id="btrm:SAMEA390648702389"/>
<organism evidence="8 9">
    <name type="scientific">Bordetella trematum</name>
    <dbReference type="NCBI Taxonomy" id="123899"/>
    <lineage>
        <taxon>Bacteria</taxon>
        <taxon>Pseudomonadati</taxon>
        <taxon>Pseudomonadota</taxon>
        <taxon>Betaproteobacteria</taxon>
        <taxon>Burkholderiales</taxon>
        <taxon>Alcaligenaceae</taxon>
        <taxon>Bordetella</taxon>
    </lineage>
</organism>
<dbReference type="GO" id="GO:0051537">
    <property type="term" value="F:2 iron, 2 sulfur cluster binding"/>
    <property type="evidence" value="ECO:0007669"/>
    <property type="project" value="UniProtKB-KW"/>
</dbReference>
<dbReference type="InterPro" id="IPR001041">
    <property type="entry name" value="2Fe-2S_ferredoxin-type"/>
</dbReference>
<dbReference type="GeneID" id="56590349"/>
<dbReference type="RefSeq" id="WP_025518174.1">
    <property type="nucleotide sequence ID" value="NZ_CP016340.1"/>
</dbReference>
<dbReference type="InterPro" id="IPR012675">
    <property type="entry name" value="Beta-grasp_dom_sf"/>
</dbReference>
<reference evidence="8 9" key="1">
    <citation type="submission" date="2016-04" db="EMBL/GenBank/DDBJ databases">
        <authorList>
            <consortium name="Pathogen Informatics"/>
        </authorList>
    </citation>
    <scope>NUCLEOTIDE SEQUENCE [LARGE SCALE GENOMIC DNA]</scope>
    <source>
        <strain evidence="8 9">H044680328</strain>
    </source>
</reference>
<dbReference type="CDD" id="cd00207">
    <property type="entry name" value="fer2"/>
    <property type="match status" value="1"/>
</dbReference>
<evidence type="ECO:0000256" key="4">
    <source>
        <dbReference type="ARBA" id="ARBA00023004"/>
    </source>
</evidence>
<dbReference type="PROSITE" id="PS51085">
    <property type="entry name" value="2FE2S_FER_2"/>
    <property type="match status" value="1"/>
</dbReference>
<dbReference type="GO" id="GO:0140647">
    <property type="term" value="P:P450-containing electron transport chain"/>
    <property type="evidence" value="ECO:0007669"/>
    <property type="project" value="InterPro"/>
</dbReference>
<comment type="cofactor">
    <cofactor evidence="6">
        <name>[2Fe-2S] cluster</name>
        <dbReference type="ChEBI" id="CHEBI:190135"/>
    </cofactor>
</comment>
<dbReference type="OrthoDB" id="9799640at2"/>
<dbReference type="AlphaFoldDB" id="A0A157NQ78"/>
<evidence type="ECO:0000256" key="5">
    <source>
        <dbReference type="ARBA" id="ARBA00023014"/>
    </source>
</evidence>